<dbReference type="SUPFAM" id="SSF74650">
    <property type="entry name" value="Galactose mutarotase-like"/>
    <property type="match status" value="1"/>
</dbReference>
<evidence type="ECO:0000256" key="4">
    <source>
        <dbReference type="PIRSR" id="PIRSR036289-50"/>
    </source>
</evidence>
<dbReference type="PANTHER" id="PTHR11051">
    <property type="entry name" value="GLYCOSYL HYDROLASE-RELATED"/>
    <property type="match status" value="1"/>
</dbReference>
<dbReference type="Pfam" id="PF03632">
    <property type="entry name" value="Glyco_hydro_65m"/>
    <property type="match status" value="1"/>
</dbReference>
<evidence type="ECO:0000256" key="3">
    <source>
        <dbReference type="ARBA" id="ARBA00022679"/>
    </source>
</evidence>
<dbReference type="InterPro" id="IPR008928">
    <property type="entry name" value="6-hairpin_glycosidase_sf"/>
</dbReference>
<dbReference type="PIRSF" id="PIRSF036289">
    <property type="entry name" value="Glycosyl_hydrolase_malt_phosph"/>
    <property type="match status" value="1"/>
</dbReference>
<dbReference type="Pfam" id="PF03633">
    <property type="entry name" value="Glyco_hydro_65C"/>
    <property type="match status" value="1"/>
</dbReference>
<dbReference type="GO" id="GO:0030246">
    <property type="term" value="F:carbohydrate binding"/>
    <property type="evidence" value="ECO:0007669"/>
    <property type="project" value="InterPro"/>
</dbReference>
<reference evidence="9 10" key="1">
    <citation type="submission" date="2016-11" db="EMBL/GenBank/DDBJ databases">
        <authorList>
            <person name="Jaros S."/>
            <person name="Januszkiewicz K."/>
            <person name="Wedrychowicz H."/>
        </authorList>
    </citation>
    <scope>NUCLEOTIDE SEQUENCE [LARGE SCALE GENOMIC DNA]</scope>
    <source>
        <strain evidence="9 10">DSM 21864</strain>
    </source>
</reference>
<evidence type="ECO:0000259" key="8">
    <source>
        <dbReference type="Pfam" id="PF03636"/>
    </source>
</evidence>
<name>A0A1M6GQK7_9CLOT</name>
<evidence type="ECO:0000259" key="7">
    <source>
        <dbReference type="Pfam" id="PF03633"/>
    </source>
</evidence>
<dbReference type="STRING" id="1121298.SAMN05444401_2202"/>
<dbReference type="SUPFAM" id="SSF48208">
    <property type="entry name" value="Six-hairpin glycosidases"/>
    <property type="match status" value="1"/>
</dbReference>
<evidence type="ECO:0000259" key="6">
    <source>
        <dbReference type="Pfam" id="PF03632"/>
    </source>
</evidence>
<feature type="binding site" evidence="5">
    <location>
        <begin position="584"/>
        <end position="585"/>
    </location>
    <ligand>
        <name>substrate</name>
    </ligand>
</feature>
<dbReference type="GO" id="GO:0004553">
    <property type="term" value="F:hydrolase activity, hydrolyzing O-glycosyl compounds"/>
    <property type="evidence" value="ECO:0007669"/>
    <property type="project" value="TreeGrafter"/>
</dbReference>
<dbReference type="InterPro" id="IPR017045">
    <property type="entry name" value="Malt_Pase/Glycosyl_Hdrlase"/>
</dbReference>
<keyword evidence="10" id="KW-1185">Reference proteome</keyword>
<dbReference type="Gene3D" id="1.50.10.10">
    <property type="match status" value="1"/>
</dbReference>
<dbReference type="GO" id="GO:0005975">
    <property type="term" value="P:carbohydrate metabolic process"/>
    <property type="evidence" value="ECO:0007669"/>
    <property type="project" value="InterPro"/>
</dbReference>
<dbReference type="OrthoDB" id="9758855at2"/>
<organism evidence="9 10">
    <name type="scientific">Clostridium amylolyticum</name>
    <dbReference type="NCBI Taxonomy" id="1121298"/>
    <lineage>
        <taxon>Bacteria</taxon>
        <taxon>Bacillati</taxon>
        <taxon>Bacillota</taxon>
        <taxon>Clostridia</taxon>
        <taxon>Eubacteriales</taxon>
        <taxon>Clostridiaceae</taxon>
        <taxon>Clostridium</taxon>
    </lineage>
</organism>
<comment type="similarity">
    <text evidence="1">Belongs to the glycosyl hydrolase 65 family.</text>
</comment>
<protein>
    <submittedName>
        <fullName evidence="9">Kojibiose phosphorylase</fullName>
    </submittedName>
</protein>
<evidence type="ECO:0000256" key="5">
    <source>
        <dbReference type="PIRSR" id="PIRSR036289-51"/>
    </source>
</evidence>
<evidence type="ECO:0000256" key="1">
    <source>
        <dbReference type="ARBA" id="ARBA00006768"/>
    </source>
</evidence>
<dbReference type="AlphaFoldDB" id="A0A1M6GQK7"/>
<sequence length="728" mass="84676">MCWLIQNYIYNPEDNKHYEGAFTQGNGYVNIRGSFEEDLDGATQNDIYWRLPANVTLEKARHSKSKWGVYVPGIYGVHPILGEEIVNLPYFLGVNLYFDSERLDMEVSDYRDFTRSLNMKNAVLERSFTWKIKGNDIEVNFKRYCSMENKNLVVQELVLNSLDKDVELRLENFIDAGITTNGYNHFTKVLLENDEALKAFVTTDTNQEVGIYSKVFVDGSDKSAIGFSSSESRIIESFNIHLKKNNRIIIKKYSIITTSIDTDYKNDIRSLLHSKAKAINNNITMDSHEKLWQERWNISDINIVGDKEVQLATRFSIYHLLRAVNDSDKVAIDAKAYAGEAYFGHYFWDTEIYLLPFYIYTQPQHAKNLLMYRYNTLKGAKENAKRYGYEGARYPWEACISGWEQCSNWQYSDLEIHVTADIVYGMWNYYEATGDEEFLLNEMLEIMVETARYWVSRVDVVDCKYRLLGVMGPDEYLPFTNDNSFTNYMVKFSLNKTLEVLEIAKKNNLDKFNELKVTNEEIDLIRKVSSELVFLLDDKSKFIHQCEGFEKFLEVDFEKVWIDKSKPFGNFISQEKNYRSKALKQADVVALLYLFKNDFDEDIKKNCIKYYEKLTTHDSSLSYIFHSLVYSDIKDSKSAYEFLHKSLGIDLYGKGSAEGIHIANCGGIWQGIVMGLCGLGLSSNNKELILNPNLPEHIKKIEFKIYLKRRLYKVTVEKQQVDIKEITK</sequence>
<feature type="domain" description="Glycoside hydrolase family 65 central catalytic" evidence="6">
    <location>
        <begin position="314"/>
        <end position="670"/>
    </location>
</feature>
<keyword evidence="3" id="KW-0808">Transferase</keyword>
<dbReference type="PANTHER" id="PTHR11051:SF8">
    <property type="entry name" value="PROTEIN-GLUCOSYLGALACTOSYLHYDROXYLYSINE GLUCOSIDASE"/>
    <property type="match status" value="1"/>
</dbReference>
<dbReference type="EMBL" id="FQZO01000003">
    <property type="protein sequence ID" value="SHJ12203.1"/>
    <property type="molecule type" value="Genomic_DNA"/>
</dbReference>
<dbReference type="InterPro" id="IPR005194">
    <property type="entry name" value="Glyco_hydro_65_C"/>
</dbReference>
<dbReference type="InterPro" id="IPR005196">
    <property type="entry name" value="Glyco_hydro_65_N"/>
</dbReference>
<dbReference type="InterPro" id="IPR005195">
    <property type="entry name" value="Glyco_hydro_65_M"/>
</dbReference>
<feature type="binding site" evidence="5">
    <location>
        <begin position="348"/>
        <end position="349"/>
    </location>
    <ligand>
        <name>substrate</name>
    </ligand>
</feature>
<dbReference type="Proteomes" id="UP000184080">
    <property type="component" value="Unassembled WGS sequence"/>
</dbReference>
<dbReference type="InterPro" id="IPR037018">
    <property type="entry name" value="GH65_N"/>
</dbReference>
<feature type="domain" description="Glycoside hydrolase family 65 N-terminal" evidence="8">
    <location>
        <begin position="10"/>
        <end position="259"/>
    </location>
</feature>
<accession>A0A1M6GQK7</accession>
<evidence type="ECO:0000313" key="10">
    <source>
        <dbReference type="Proteomes" id="UP000184080"/>
    </source>
</evidence>
<dbReference type="InterPro" id="IPR012341">
    <property type="entry name" value="6hp_glycosidase-like_sf"/>
</dbReference>
<proteinExistence type="inferred from homology"/>
<dbReference type="Pfam" id="PF03636">
    <property type="entry name" value="Glyco_hydro_65N"/>
    <property type="match status" value="1"/>
</dbReference>
<feature type="domain" description="Glycoside hydrolase family 65 C-terminal" evidence="7">
    <location>
        <begin position="685"/>
        <end position="724"/>
    </location>
</feature>
<feature type="active site" description="Proton donor" evidence="4">
    <location>
        <position position="475"/>
    </location>
</feature>
<keyword evidence="2" id="KW-0328">Glycosyltransferase</keyword>
<evidence type="ECO:0000256" key="2">
    <source>
        <dbReference type="ARBA" id="ARBA00022676"/>
    </source>
</evidence>
<dbReference type="GO" id="GO:0016757">
    <property type="term" value="F:glycosyltransferase activity"/>
    <property type="evidence" value="ECO:0007669"/>
    <property type="project" value="UniProtKB-KW"/>
</dbReference>
<gene>
    <name evidence="9" type="ORF">SAMN05444401_2202</name>
</gene>
<dbReference type="RefSeq" id="WP_073006442.1">
    <property type="nucleotide sequence ID" value="NZ_FQZO01000003.1"/>
</dbReference>
<evidence type="ECO:0000313" key="9">
    <source>
        <dbReference type="EMBL" id="SHJ12203.1"/>
    </source>
</evidence>
<dbReference type="Gene3D" id="2.70.98.40">
    <property type="entry name" value="Glycoside hydrolase, family 65, N-terminal domain"/>
    <property type="match status" value="1"/>
</dbReference>
<dbReference type="InterPro" id="IPR011013">
    <property type="entry name" value="Gal_mutarotase_sf_dom"/>
</dbReference>
<dbReference type="Gene3D" id="2.60.420.10">
    <property type="entry name" value="Maltose phosphorylase, domain 3"/>
    <property type="match status" value="1"/>
</dbReference>